<feature type="region of interest" description="Disordered" evidence="2">
    <location>
        <begin position="293"/>
        <end position="394"/>
    </location>
</feature>
<proteinExistence type="predicted"/>
<dbReference type="AlphaFoldDB" id="A0A6G1HVP4"/>
<dbReference type="InterPro" id="IPR035979">
    <property type="entry name" value="RBD_domain_sf"/>
</dbReference>
<name>A0A6G1HVP4_9PEZI</name>
<evidence type="ECO:0000313" key="4">
    <source>
        <dbReference type="EMBL" id="KAF2400133.1"/>
    </source>
</evidence>
<dbReference type="GO" id="GO:0003723">
    <property type="term" value="F:RNA binding"/>
    <property type="evidence" value="ECO:0007669"/>
    <property type="project" value="UniProtKB-UniRule"/>
</dbReference>
<protein>
    <recommendedName>
        <fullName evidence="3">RRM domain-containing protein</fullName>
    </recommendedName>
</protein>
<feature type="region of interest" description="Disordered" evidence="2">
    <location>
        <begin position="603"/>
        <end position="624"/>
    </location>
</feature>
<dbReference type="SUPFAM" id="SSF52954">
    <property type="entry name" value="Class II aaRS ABD-related"/>
    <property type="match status" value="1"/>
</dbReference>
<dbReference type="PANTHER" id="PTHR23295:SF6">
    <property type="entry name" value="NEOSIN, ISOFORM A"/>
    <property type="match status" value="1"/>
</dbReference>
<dbReference type="InterPro" id="IPR036621">
    <property type="entry name" value="Anticodon-bd_dom_sf"/>
</dbReference>
<evidence type="ECO:0000259" key="3">
    <source>
        <dbReference type="PROSITE" id="PS50102"/>
    </source>
</evidence>
<dbReference type="OrthoDB" id="10044938at2759"/>
<dbReference type="Proteomes" id="UP000799640">
    <property type="component" value="Unassembled WGS sequence"/>
</dbReference>
<feature type="region of interest" description="Disordered" evidence="2">
    <location>
        <begin position="113"/>
        <end position="198"/>
    </location>
</feature>
<evidence type="ECO:0000256" key="2">
    <source>
        <dbReference type="SAM" id="MobiDB-lite"/>
    </source>
</evidence>
<dbReference type="InterPro" id="IPR012677">
    <property type="entry name" value="Nucleotide-bd_a/b_plait_sf"/>
</dbReference>
<dbReference type="InterPro" id="IPR000504">
    <property type="entry name" value="RRM_dom"/>
</dbReference>
<gene>
    <name evidence="4" type="ORF">EJ06DRAFT_549478</name>
</gene>
<feature type="region of interest" description="Disordered" evidence="2">
    <location>
        <begin position="52"/>
        <end position="97"/>
    </location>
</feature>
<dbReference type="PROSITE" id="PS50102">
    <property type="entry name" value="RRM"/>
    <property type="match status" value="1"/>
</dbReference>
<evidence type="ECO:0000256" key="1">
    <source>
        <dbReference type="PROSITE-ProRule" id="PRU00176"/>
    </source>
</evidence>
<keyword evidence="5" id="KW-1185">Reference proteome</keyword>
<organism evidence="4 5">
    <name type="scientific">Trichodelitschia bisporula</name>
    <dbReference type="NCBI Taxonomy" id="703511"/>
    <lineage>
        <taxon>Eukaryota</taxon>
        <taxon>Fungi</taxon>
        <taxon>Dikarya</taxon>
        <taxon>Ascomycota</taxon>
        <taxon>Pezizomycotina</taxon>
        <taxon>Dothideomycetes</taxon>
        <taxon>Dothideomycetes incertae sedis</taxon>
        <taxon>Phaeotrichales</taxon>
        <taxon>Phaeotrichaceae</taxon>
        <taxon>Trichodelitschia</taxon>
    </lineage>
</organism>
<feature type="compositionally biased region" description="Basic and acidic residues" evidence="2">
    <location>
        <begin position="293"/>
        <end position="302"/>
    </location>
</feature>
<feature type="compositionally biased region" description="Pro residues" evidence="2">
    <location>
        <begin position="128"/>
        <end position="138"/>
    </location>
</feature>
<keyword evidence="1" id="KW-0694">RNA-binding</keyword>
<evidence type="ECO:0000313" key="5">
    <source>
        <dbReference type="Proteomes" id="UP000799640"/>
    </source>
</evidence>
<dbReference type="SMART" id="SM00360">
    <property type="entry name" value="RRM"/>
    <property type="match status" value="1"/>
</dbReference>
<dbReference type="InterPro" id="IPR052600">
    <property type="entry name" value="Nuc_rcpt_coact/corep"/>
</dbReference>
<dbReference type="Pfam" id="PF00076">
    <property type="entry name" value="RRM_1"/>
    <property type="match status" value="1"/>
</dbReference>
<feature type="compositionally biased region" description="Polar residues" evidence="2">
    <location>
        <begin position="82"/>
        <end position="92"/>
    </location>
</feature>
<accession>A0A6G1HVP4</accession>
<dbReference type="PANTHER" id="PTHR23295">
    <property type="entry name" value="NUCLEAR RECEPTOR COACTIVATOR 5-RELATED"/>
    <property type="match status" value="1"/>
</dbReference>
<dbReference type="EMBL" id="ML996696">
    <property type="protein sequence ID" value="KAF2400133.1"/>
    <property type="molecule type" value="Genomic_DNA"/>
</dbReference>
<feature type="region of interest" description="Disordered" evidence="2">
    <location>
        <begin position="1"/>
        <end position="28"/>
    </location>
</feature>
<sequence>MSSPPQFRGKTLTPVSPKPVHVPSPSNIPILEKQMDPSFHESLSYQHGNHMEEVQYGGGNSGNGTFAAASSRPDAMGDNATRPESTAPTFDNPSGGIDYQALLANLSTNFALPQTDVKSPSTSLPSNPNLPPRPPPQDAPRTHPNYTPGDDIRTYHPHTAATYRASASSSHAQPSPTATSKPMQSPPRRDDLDSESEDVPFDGALQKQFDQFLQFERQNVTEGQWEKFPNGSRLFIGNLPTEKVSKRDIYRRFSRHGKLAQISLKQAYGFVQFMDPESCERALHVEQDQMMRGRKMHLEISKPQKSTRGGGDRERGGRRRSRSPGFDRMPRGVDRYTGGSGRRRDDFRRSPSPRGRGRHVDRYDGRRRSRSRSPVRERYRAGYTPGDNLPLAHREPSQVPDVQILVVDHVDWDFVEYVKRGIQDHGLRCDVLELNPRHPENDVVSRRIVEGVLAIIRLTRANQATSKVPLQVFDRKADKVTWAQYEPLDVSVAAQLVLRAKPVPVAAAPPTYSYQPPQAPPPQANQNVAQLLSALGAATGNPNLGRLLGQPSGAGGSPDIASLLGGLQGHAQAPAYGQPNPGAQQGIAGLDNATLTALLGASANQQVQPAQTTSNQPQPQGQDFQQLLANLAAYKPPS</sequence>
<dbReference type="Gene3D" id="3.30.70.330">
    <property type="match status" value="1"/>
</dbReference>
<reference evidence="4" key="1">
    <citation type="journal article" date="2020" name="Stud. Mycol.">
        <title>101 Dothideomycetes genomes: a test case for predicting lifestyles and emergence of pathogens.</title>
        <authorList>
            <person name="Haridas S."/>
            <person name="Albert R."/>
            <person name="Binder M."/>
            <person name="Bloem J."/>
            <person name="Labutti K."/>
            <person name="Salamov A."/>
            <person name="Andreopoulos B."/>
            <person name="Baker S."/>
            <person name="Barry K."/>
            <person name="Bills G."/>
            <person name="Bluhm B."/>
            <person name="Cannon C."/>
            <person name="Castanera R."/>
            <person name="Culley D."/>
            <person name="Daum C."/>
            <person name="Ezra D."/>
            <person name="Gonzalez J."/>
            <person name="Henrissat B."/>
            <person name="Kuo A."/>
            <person name="Liang C."/>
            <person name="Lipzen A."/>
            <person name="Lutzoni F."/>
            <person name="Magnuson J."/>
            <person name="Mondo S."/>
            <person name="Nolan M."/>
            <person name="Ohm R."/>
            <person name="Pangilinan J."/>
            <person name="Park H.-J."/>
            <person name="Ramirez L."/>
            <person name="Alfaro M."/>
            <person name="Sun H."/>
            <person name="Tritt A."/>
            <person name="Yoshinaga Y."/>
            <person name="Zwiers L.-H."/>
            <person name="Turgeon B."/>
            <person name="Goodwin S."/>
            <person name="Spatafora J."/>
            <person name="Crous P."/>
            <person name="Grigoriev I."/>
        </authorList>
    </citation>
    <scope>NUCLEOTIDE SEQUENCE</scope>
    <source>
        <strain evidence="4">CBS 262.69</strain>
    </source>
</reference>
<dbReference type="Gene3D" id="3.40.50.800">
    <property type="entry name" value="Anticodon-binding domain"/>
    <property type="match status" value="1"/>
</dbReference>
<feature type="compositionally biased region" description="Polar residues" evidence="2">
    <location>
        <begin position="603"/>
        <end position="615"/>
    </location>
</feature>
<dbReference type="SUPFAM" id="SSF54928">
    <property type="entry name" value="RNA-binding domain, RBD"/>
    <property type="match status" value="1"/>
</dbReference>
<feature type="compositionally biased region" description="Low complexity" evidence="2">
    <location>
        <begin position="158"/>
        <end position="180"/>
    </location>
</feature>
<feature type="domain" description="RRM" evidence="3">
    <location>
        <begin position="232"/>
        <end position="303"/>
    </location>
</feature>